<protein>
    <submittedName>
        <fullName evidence="1">Uncharacterized protein</fullName>
    </submittedName>
</protein>
<evidence type="ECO:0000313" key="1">
    <source>
        <dbReference type="EMBL" id="HIK00560.1"/>
    </source>
</evidence>
<gene>
    <name evidence="1" type="ORF">H1016_03405</name>
</gene>
<dbReference type="AlphaFoldDB" id="A0A832X663"/>
<accession>A0A832X663</accession>
<keyword evidence="2" id="KW-1185">Reference proteome</keyword>
<dbReference type="EMBL" id="DVAB01000027">
    <property type="protein sequence ID" value="HIK00560.1"/>
    <property type="molecule type" value="Genomic_DNA"/>
</dbReference>
<dbReference type="Proteomes" id="UP000646946">
    <property type="component" value="Unassembled WGS sequence"/>
</dbReference>
<reference evidence="1 2" key="1">
    <citation type="journal article" name="Nat. Commun.">
        <title>Undinarchaeota illuminate DPANN phylogeny and the impact of gene transfer on archaeal evolution.</title>
        <authorList>
            <person name="Dombrowski N."/>
            <person name="Williams T.A."/>
            <person name="Sun J."/>
            <person name="Woodcroft B.J."/>
            <person name="Lee J.H."/>
            <person name="Minh B.Q."/>
            <person name="Rinke C."/>
            <person name="Spang A."/>
        </authorList>
    </citation>
    <scope>NUCLEOTIDE SEQUENCE [LARGE SCALE GENOMIC DNA]</scope>
    <source>
        <strain evidence="1">MAG_bin1129</strain>
    </source>
</reference>
<comment type="caution">
    <text evidence="1">The sequence shown here is derived from an EMBL/GenBank/DDBJ whole genome shotgun (WGS) entry which is preliminary data.</text>
</comment>
<name>A0A832X663_9ARCH</name>
<proteinExistence type="predicted"/>
<evidence type="ECO:0000313" key="2">
    <source>
        <dbReference type="Proteomes" id="UP000646946"/>
    </source>
</evidence>
<sequence>MLKKLKKQDLEVVKEHIVLYKQAAHKKKDVLDGKFEELGEFFKYPRKEVEQVAKVIKDVEKTASSDLLSTLLGLEVNTRELMRSIDEELKLIKSLEKVKSAHTKEIQKSIEGELILATIIEHQLSLLIDIQNLSRATINKANEIKSAKKRSELAKNSINLNNIASFLGRVIFGEQVPNLAVAYNMLRLEEWDEVEERILQVKIRFPEIGEHLL</sequence>
<organism evidence="1 2">
    <name type="scientific">Candidatus Naiadarchaeum limnaeum</name>
    <dbReference type="NCBI Taxonomy" id="2756139"/>
    <lineage>
        <taxon>Archaea</taxon>
        <taxon>Candidatus Undinarchaeota</taxon>
        <taxon>Candidatus Undinarchaeia</taxon>
        <taxon>Candidatus Naiadarchaeales</taxon>
        <taxon>Candidatus Naiadarchaeaceae</taxon>
        <taxon>Candidatus Naiadarchaeum</taxon>
    </lineage>
</organism>